<dbReference type="Proteomes" id="UP000629025">
    <property type="component" value="Unassembled WGS sequence"/>
</dbReference>
<dbReference type="Pfam" id="PF04999">
    <property type="entry name" value="FtsL"/>
    <property type="match status" value="1"/>
</dbReference>
<accession>A0ABQ1K7J1</accession>
<proteinExistence type="inferred from homology"/>
<dbReference type="HAMAP" id="MF_00910">
    <property type="entry name" value="FtsL"/>
    <property type="match status" value="1"/>
</dbReference>
<keyword evidence="3 8" id="KW-0132">Cell division</keyword>
<evidence type="ECO:0000256" key="6">
    <source>
        <dbReference type="ARBA" id="ARBA00023136"/>
    </source>
</evidence>
<feature type="transmembrane region" description="Helical" evidence="8">
    <location>
        <begin position="48"/>
        <end position="70"/>
    </location>
</feature>
<keyword evidence="5 8" id="KW-1133">Transmembrane helix</keyword>
<dbReference type="EMBL" id="BMIJ01000002">
    <property type="protein sequence ID" value="GGB87727.1"/>
    <property type="molecule type" value="Genomic_DNA"/>
</dbReference>
<keyword evidence="11" id="KW-1185">Reference proteome</keyword>
<keyword evidence="2 8" id="KW-1003">Cell membrane</keyword>
<gene>
    <name evidence="8" type="primary">ftsL</name>
    <name evidence="10" type="ORF">GCM10011352_12100</name>
</gene>
<keyword evidence="7 8" id="KW-0131">Cell cycle</keyword>
<evidence type="ECO:0000256" key="5">
    <source>
        <dbReference type="ARBA" id="ARBA00022989"/>
    </source>
</evidence>
<keyword evidence="4 8" id="KW-0812">Transmembrane</keyword>
<sequence>MKVFRQRLERVKALFIRSAQEPGASDKVTALRAAPEQLLGVAELIKPAGVLAIMIALALVSALLVIYSAYEYRNLFNRHQILSSQGDELQVEWGQLLLEESAWSANNRVETQAEKKLDMRIPEAEGIEIVRNESR</sequence>
<organism evidence="10 11">
    <name type="scientific">Marinobacterium zhoushanense</name>
    <dbReference type="NCBI Taxonomy" id="1679163"/>
    <lineage>
        <taxon>Bacteria</taxon>
        <taxon>Pseudomonadati</taxon>
        <taxon>Pseudomonadota</taxon>
        <taxon>Gammaproteobacteria</taxon>
        <taxon>Oceanospirillales</taxon>
        <taxon>Oceanospirillaceae</taxon>
        <taxon>Marinobacterium</taxon>
    </lineage>
</organism>
<comment type="function">
    <text evidence="8">Essential cell division protein. May link together the upstream cell division proteins, which are predominantly cytoplasmic, with the downstream cell division proteins, which are predominantly periplasmic.</text>
</comment>
<evidence type="ECO:0000256" key="8">
    <source>
        <dbReference type="HAMAP-Rule" id="MF_00910"/>
    </source>
</evidence>
<evidence type="ECO:0000256" key="2">
    <source>
        <dbReference type="ARBA" id="ARBA00022475"/>
    </source>
</evidence>
<evidence type="ECO:0000256" key="9">
    <source>
        <dbReference type="NCBIfam" id="TIGR02209"/>
    </source>
</evidence>
<name>A0ABQ1K7J1_9GAMM</name>
<evidence type="ECO:0000256" key="3">
    <source>
        <dbReference type="ARBA" id="ARBA00022618"/>
    </source>
</evidence>
<evidence type="ECO:0000313" key="11">
    <source>
        <dbReference type="Proteomes" id="UP000629025"/>
    </source>
</evidence>
<evidence type="ECO:0000256" key="1">
    <source>
        <dbReference type="ARBA" id="ARBA00004401"/>
    </source>
</evidence>
<comment type="caution">
    <text evidence="10">The sequence shown here is derived from an EMBL/GenBank/DDBJ whole genome shotgun (WGS) entry which is preliminary data.</text>
</comment>
<dbReference type="PANTHER" id="PTHR37479:SF1">
    <property type="entry name" value="CELL DIVISION PROTEIN FTSL"/>
    <property type="match status" value="1"/>
</dbReference>
<comment type="similarity">
    <text evidence="8">Belongs to the FtsL family.</text>
</comment>
<protein>
    <recommendedName>
        <fullName evidence="8 9">Cell division protein FtsL</fullName>
    </recommendedName>
</protein>
<keyword evidence="6 8" id="KW-0472">Membrane</keyword>
<keyword evidence="8" id="KW-0997">Cell inner membrane</keyword>
<dbReference type="PANTHER" id="PTHR37479">
    <property type="entry name" value="CELL DIVISION PROTEIN FTSL"/>
    <property type="match status" value="1"/>
</dbReference>
<dbReference type="NCBIfam" id="TIGR02209">
    <property type="entry name" value="ftsL_broad"/>
    <property type="match status" value="1"/>
</dbReference>
<comment type="subcellular location">
    <subcellularLocation>
        <location evidence="8">Cell inner membrane</location>
        <topology evidence="8">Single-pass type II membrane protein</topology>
    </subcellularLocation>
    <subcellularLocation>
        <location evidence="1">Cell membrane</location>
        <topology evidence="1">Single-pass type II membrane protein</topology>
    </subcellularLocation>
    <text evidence="8">Localizes to the division septum where it forms a ring structure.</text>
</comment>
<dbReference type="RefSeq" id="WP_188746310.1">
    <property type="nucleotide sequence ID" value="NZ_BMIJ01000002.1"/>
</dbReference>
<evidence type="ECO:0000256" key="4">
    <source>
        <dbReference type="ARBA" id="ARBA00022692"/>
    </source>
</evidence>
<dbReference type="InterPro" id="IPR011922">
    <property type="entry name" value="Cell_div_FtsL"/>
</dbReference>
<evidence type="ECO:0000256" key="7">
    <source>
        <dbReference type="ARBA" id="ARBA00023306"/>
    </source>
</evidence>
<evidence type="ECO:0000313" key="10">
    <source>
        <dbReference type="EMBL" id="GGB87727.1"/>
    </source>
</evidence>
<comment type="subunit">
    <text evidence="8">Part of a complex composed of FtsB, FtsL and FtsQ.</text>
</comment>
<reference evidence="11" key="1">
    <citation type="journal article" date="2019" name="Int. J. Syst. Evol. Microbiol.">
        <title>The Global Catalogue of Microorganisms (GCM) 10K type strain sequencing project: providing services to taxonomists for standard genome sequencing and annotation.</title>
        <authorList>
            <consortium name="The Broad Institute Genomics Platform"/>
            <consortium name="The Broad Institute Genome Sequencing Center for Infectious Disease"/>
            <person name="Wu L."/>
            <person name="Ma J."/>
        </authorList>
    </citation>
    <scope>NUCLEOTIDE SEQUENCE [LARGE SCALE GENOMIC DNA]</scope>
    <source>
        <strain evidence="11">CGMCC 1.15341</strain>
    </source>
</reference>